<feature type="domain" description="Aminoglycoside phosphotransferase" evidence="1">
    <location>
        <begin position="110"/>
        <end position="176"/>
    </location>
</feature>
<proteinExistence type="predicted"/>
<dbReference type="OrthoDB" id="236897at2"/>
<accession>A0A3N0C0X4</accession>
<dbReference type="RefSeq" id="WP_123255249.1">
    <property type="nucleotide sequence ID" value="NZ_RBED01000091.1"/>
</dbReference>
<name>A0A3N0C0X4_9MICC</name>
<evidence type="ECO:0000313" key="2">
    <source>
        <dbReference type="EMBL" id="RNL55676.1"/>
    </source>
</evidence>
<comment type="caution">
    <text evidence="2">The sequence shown here is derived from an EMBL/GenBank/DDBJ whole genome shotgun (WGS) entry which is preliminary data.</text>
</comment>
<dbReference type="Proteomes" id="UP000273807">
    <property type="component" value="Unassembled WGS sequence"/>
</dbReference>
<dbReference type="Pfam" id="PF01636">
    <property type="entry name" value="APH"/>
    <property type="match status" value="1"/>
</dbReference>
<dbReference type="InterPro" id="IPR002575">
    <property type="entry name" value="Aminoglycoside_PTrfase"/>
</dbReference>
<reference evidence="2 3" key="1">
    <citation type="submission" date="2018-10" db="EMBL/GenBank/DDBJ databases">
        <title>Genome sequencing of Arthrobacter oryzae TNB02.</title>
        <authorList>
            <person name="Cho Y.-J."/>
            <person name="Cho A."/>
            <person name="Kim O.-S."/>
        </authorList>
    </citation>
    <scope>NUCLEOTIDE SEQUENCE [LARGE SCALE GENOMIC DNA]</scope>
    <source>
        <strain evidence="2 3">TNB02</strain>
    </source>
</reference>
<keyword evidence="2" id="KW-0808">Transferase</keyword>
<organism evidence="2 3">
    <name type="scientific">Arthrobacter oryzae</name>
    <dbReference type="NCBI Taxonomy" id="409290"/>
    <lineage>
        <taxon>Bacteria</taxon>
        <taxon>Bacillati</taxon>
        <taxon>Actinomycetota</taxon>
        <taxon>Actinomycetes</taxon>
        <taxon>Micrococcales</taxon>
        <taxon>Micrococcaceae</taxon>
        <taxon>Arthrobacter</taxon>
    </lineage>
</organism>
<evidence type="ECO:0000259" key="1">
    <source>
        <dbReference type="Pfam" id="PF01636"/>
    </source>
</evidence>
<dbReference type="EMBL" id="RBED01000091">
    <property type="protein sequence ID" value="RNL55676.1"/>
    <property type="molecule type" value="Genomic_DNA"/>
</dbReference>
<dbReference type="GO" id="GO:0016740">
    <property type="term" value="F:transferase activity"/>
    <property type="evidence" value="ECO:0007669"/>
    <property type="project" value="UniProtKB-KW"/>
</dbReference>
<dbReference type="Gene3D" id="3.90.1200.10">
    <property type="match status" value="1"/>
</dbReference>
<evidence type="ECO:0000313" key="3">
    <source>
        <dbReference type="Proteomes" id="UP000273807"/>
    </source>
</evidence>
<dbReference type="InterPro" id="IPR011009">
    <property type="entry name" value="Kinase-like_dom_sf"/>
</dbReference>
<dbReference type="SUPFAM" id="SSF56112">
    <property type="entry name" value="Protein kinase-like (PK-like)"/>
    <property type="match status" value="1"/>
</dbReference>
<protein>
    <submittedName>
        <fullName evidence="2">Aminoglycoside phosphotransferase</fullName>
    </submittedName>
</protein>
<gene>
    <name evidence="2" type="ORF">D7003_09640</name>
</gene>
<keyword evidence="3" id="KW-1185">Reference proteome</keyword>
<dbReference type="AlphaFoldDB" id="A0A3N0C0X4"/>
<sequence length="249" mass="27526">MNEEAEELAGGNASESVLRVGDTVRKPWLENSATVQKYLKALQVAGLDVPKPLGKDHAGRHVTEYVEGVAALDQLPLGQHDLLRVGRLIRQIHDASEGFELPDTTGWNVLLPAENPNLMCHNDLAPWNLIMGERWVFIDWDAAGPSTRLWDLAYAAQSFGGLFEGQPVPEAAARLRAVIDGYGADELLRIALPDTLAKRTAAMHELLKSSHETGFQPWADMYVNGHGVHWHAAAEYVLRNQDAWKRALT</sequence>